<name>C0PJN2_MAIZE</name>
<accession>C0PJN2</accession>
<keyword evidence="1" id="KW-0812">Transmembrane</keyword>
<proteinExistence type="evidence at transcript level"/>
<reference evidence="2" key="1">
    <citation type="journal article" date="2009" name="PLoS Genet.">
        <title>Sequencing, mapping, and analysis of 27,455 maize full-length cDNAs.</title>
        <authorList>
            <person name="Soderlund C."/>
            <person name="Descour A."/>
            <person name="Kudrna D."/>
            <person name="Bomhoff M."/>
            <person name="Boyd L."/>
            <person name="Currie J."/>
            <person name="Angelova A."/>
            <person name="Collura K."/>
            <person name="Wissotski M."/>
            <person name="Ashley E."/>
            <person name="Morrow D."/>
            <person name="Fernandes J."/>
            <person name="Walbot V."/>
            <person name="Yu Y."/>
        </authorList>
    </citation>
    <scope>NUCLEOTIDE SEQUENCE</scope>
    <source>
        <strain evidence="2">B73</strain>
    </source>
</reference>
<organism evidence="2">
    <name type="scientific">Zea mays</name>
    <name type="common">Maize</name>
    <dbReference type="NCBI Taxonomy" id="4577"/>
    <lineage>
        <taxon>Eukaryota</taxon>
        <taxon>Viridiplantae</taxon>
        <taxon>Streptophyta</taxon>
        <taxon>Embryophyta</taxon>
        <taxon>Tracheophyta</taxon>
        <taxon>Spermatophyta</taxon>
        <taxon>Magnoliopsida</taxon>
        <taxon>Liliopsida</taxon>
        <taxon>Poales</taxon>
        <taxon>Poaceae</taxon>
        <taxon>PACMAD clade</taxon>
        <taxon>Panicoideae</taxon>
        <taxon>Andropogonodae</taxon>
        <taxon>Andropogoneae</taxon>
        <taxon>Tripsacinae</taxon>
        <taxon>Zea</taxon>
    </lineage>
</organism>
<sequence length="258" mass="28353">MTQKRGTSLVNYVLVFSHLMLPTLIFSSRKLADTGVVADAVARLRRCLEGHLQTSQALAGLRWSALVSLADVSLEILVILKQGLPVDDHPGHVPVRRLESVGLVRVLELELVAMLAFVAFCYGLGVEAQLLEAGLPVLVLPFHHQVLHAVDEAEMHIQIRPGVDGASFHGVEQTLVRTMLARDLAVGCDARVAVGDEPEVDGVDQPVLEDPREAVDDEPRAVRAQRLVVELQGDLRPLLRGPALRRVRAEEHEQRDEE</sequence>
<protein>
    <submittedName>
        <fullName evidence="2">Uncharacterized protein</fullName>
    </submittedName>
</protein>
<keyword evidence="1" id="KW-1133">Transmembrane helix</keyword>
<keyword evidence="1" id="KW-0472">Membrane</keyword>
<feature type="transmembrane region" description="Helical" evidence="1">
    <location>
        <begin position="6"/>
        <end position="26"/>
    </location>
</feature>
<dbReference type="EMBL" id="BT068501">
    <property type="protein sequence ID" value="ACN35398.1"/>
    <property type="molecule type" value="mRNA"/>
</dbReference>
<dbReference type="AlphaFoldDB" id="C0PJN2"/>
<evidence type="ECO:0000256" key="1">
    <source>
        <dbReference type="SAM" id="Phobius"/>
    </source>
</evidence>
<evidence type="ECO:0000313" key="2">
    <source>
        <dbReference type="EMBL" id="ACN35398.1"/>
    </source>
</evidence>
<reference evidence="2" key="2">
    <citation type="submission" date="2012-06" db="EMBL/GenBank/DDBJ databases">
        <authorList>
            <person name="Yu Y."/>
            <person name="Currie J."/>
            <person name="Lomeli R."/>
            <person name="Angelova A."/>
            <person name="Collura K."/>
            <person name="Wissotski M."/>
            <person name="Campos D."/>
            <person name="Kudrna D."/>
            <person name="Golser W."/>
            <person name="Ashely E."/>
            <person name="Descour A."/>
            <person name="Fernandes J."/>
            <person name="Soderlund C."/>
            <person name="Walbot V."/>
        </authorList>
    </citation>
    <scope>NUCLEOTIDE SEQUENCE</scope>
    <source>
        <strain evidence="2">B73</strain>
    </source>
</reference>